<keyword evidence="4" id="KW-0804">Transcription</keyword>
<proteinExistence type="predicted"/>
<reference evidence="8 9" key="1">
    <citation type="journal article" date="2012" name="PLoS Pathog.">
        <title>Diverse lifestyles and strategies of plant pathogenesis encoded in the genomes of eighteen Dothideomycetes fungi.</title>
        <authorList>
            <person name="Ohm R.A."/>
            <person name="Feau N."/>
            <person name="Henrissat B."/>
            <person name="Schoch C.L."/>
            <person name="Horwitz B.A."/>
            <person name="Barry K.W."/>
            <person name="Condon B.J."/>
            <person name="Copeland A.C."/>
            <person name="Dhillon B."/>
            <person name="Glaser F."/>
            <person name="Hesse C.N."/>
            <person name="Kosti I."/>
            <person name="LaButti K."/>
            <person name="Lindquist E.A."/>
            <person name="Lucas S."/>
            <person name="Salamov A.A."/>
            <person name="Bradshaw R.E."/>
            <person name="Ciuffetti L."/>
            <person name="Hamelin R.C."/>
            <person name="Kema G.H.J."/>
            <person name="Lawrence C."/>
            <person name="Scott J.A."/>
            <person name="Spatafora J.W."/>
            <person name="Turgeon B.G."/>
            <person name="de Wit P.J.G.M."/>
            <person name="Zhong S."/>
            <person name="Goodwin S.B."/>
            <person name="Grigoriev I.V."/>
        </authorList>
    </citation>
    <scope>NUCLEOTIDE SEQUENCE [LARGE SCALE GENOMIC DNA]</scope>
    <source>
        <strain evidence="9">28A</strain>
    </source>
</reference>
<feature type="compositionally biased region" description="Basic and acidic residues" evidence="6">
    <location>
        <begin position="434"/>
        <end position="451"/>
    </location>
</feature>
<dbReference type="PANTHER" id="PTHR47540">
    <property type="entry name" value="THIAMINE REPRESSIBLE GENES REGULATORY PROTEIN THI5"/>
    <property type="match status" value="1"/>
</dbReference>
<keyword evidence="3" id="KW-0238">DNA-binding</keyword>
<dbReference type="GO" id="GO:0006351">
    <property type="term" value="P:DNA-templated transcription"/>
    <property type="evidence" value="ECO:0007669"/>
    <property type="project" value="InterPro"/>
</dbReference>
<sequence>MFMQQHFFQHLERMYGSTQALGRESDSVWVCKFFVILALGELYSTTLTAAKEASASTVAGTGYFLTAVELLQDVFEEPSIDQIETLLLFSFYSRALGRVKSSHMYSGMALRSSTVIGLHRRAAESSALSAIEQEHRCRLWWTVYIFDRSTCSKLGLPITIQDSDIDVTMPSINGLSPIEQKFLGSSTDHLVAHINLAQVTGYIMEDIHVSLSKANGDDYVQNIRSILGKLRKWDSHVPARLRWDPAGGVPRPVASLQLHFNQCIILTTRPILLYVFKLKNPFAGAGAGLYGSSGSQTPPISDHIRSLADSCVAAARTSNAIIVQLFIENALATCGYFDAYHLFSSTLVLIVSAISSPNASDSDAVQTAFQLLIMMRDSGNVIAGEYFARLLQIQRRVNQLFARATATRDITPAPGGVGVGAGMGEGGEIESEADGGRERERGEVGENSDQERFTGTLSSLGIPRTGIAVLDEYDWSKFMFPPGFGGNYRGEVNVDPLDNPLLQAFLDHTDGSQNEINLIGAEHIDFLI</sequence>
<evidence type="ECO:0000256" key="3">
    <source>
        <dbReference type="ARBA" id="ARBA00023125"/>
    </source>
</evidence>
<evidence type="ECO:0000256" key="2">
    <source>
        <dbReference type="ARBA" id="ARBA00023015"/>
    </source>
</evidence>
<accession>R0K965</accession>
<dbReference type="GO" id="GO:0043565">
    <property type="term" value="F:sequence-specific DNA binding"/>
    <property type="evidence" value="ECO:0007669"/>
    <property type="project" value="TreeGrafter"/>
</dbReference>
<dbReference type="AlphaFoldDB" id="R0K965"/>
<dbReference type="STRING" id="671987.R0K965"/>
<evidence type="ECO:0000313" key="8">
    <source>
        <dbReference type="EMBL" id="EOA85984.1"/>
    </source>
</evidence>
<evidence type="ECO:0000256" key="1">
    <source>
        <dbReference type="ARBA" id="ARBA00004123"/>
    </source>
</evidence>
<evidence type="ECO:0000256" key="6">
    <source>
        <dbReference type="SAM" id="MobiDB-lite"/>
    </source>
</evidence>
<dbReference type="GeneID" id="19395460"/>
<dbReference type="Proteomes" id="UP000016935">
    <property type="component" value="Unassembled WGS sequence"/>
</dbReference>
<dbReference type="GO" id="GO:0005634">
    <property type="term" value="C:nucleus"/>
    <property type="evidence" value="ECO:0007669"/>
    <property type="project" value="UniProtKB-SubCell"/>
</dbReference>
<evidence type="ECO:0000313" key="9">
    <source>
        <dbReference type="Proteomes" id="UP000016935"/>
    </source>
</evidence>
<name>R0K965_EXST2</name>
<gene>
    <name evidence="8" type="ORF">SETTUDRAFT_110961</name>
</gene>
<dbReference type="EMBL" id="KB908626">
    <property type="protein sequence ID" value="EOA85984.1"/>
    <property type="molecule type" value="Genomic_DNA"/>
</dbReference>
<dbReference type="InterPro" id="IPR051711">
    <property type="entry name" value="Stress_Response_Reg"/>
</dbReference>
<dbReference type="RefSeq" id="XP_008026522.1">
    <property type="nucleotide sequence ID" value="XM_008028331.1"/>
</dbReference>
<dbReference type="OrthoDB" id="3266505at2759"/>
<dbReference type="HOGENOM" id="CLU_006926_1_2_1"/>
<feature type="compositionally biased region" description="Gly residues" evidence="6">
    <location>
        <begin position="415"/>
        <end position="426"/>
    </location>
</feature>
<dbReference type="GO" id="GO:0008270">
    <property type="term" value="F:zinc ion binding"/>
    <property type="evidence" value="ECO:0007669"/>
    <property type="project" value="InterPro"/>
</dbReference>
<feature type="region of interest" description="Disordered" evidence="6">
    <location>
        <begin position="413"/>
        <end position="451"/>
    </location>
</feature>
<organism evidence="8 9">
    <name type="scientific">Exserohilum turcicum (strain 28A)</name>
    <name type="common">Northern leaf blight fungus</name>
    <name type="synonym">Setosphaeria turcica</name>
    <dbReference type="NCBI Taxonomy" id="671987"/>
    <lineage>
        <taxon>Eukaryota</taxon>
        <taxon>Fungi</taxon>
        <taxon>Dikarya</taxon>
        <taxon>Ascomycota</taxon>
        <taxon>Pezizomycotina</taxon>
        <taxon>Dothideomycetes</taxon>
        <taxon>Pleosporomycetidae</taxon>
        <taxon>Pleosporales</taxon>
        <taxon>Pleosporineae</taxon>
        <taxon>Pleosporaceae</taxon>
        <taxon>Exserohilum</taxon>
    </lineage>
</organism>
<dbReference type="InterPro" id="IPR007219">
    <property type="entry name" value="XnlR_reg_dom"/>
</dbReference>
<dbReference type="eggNOG" id="ENOG502RZ2S">
    <property type="taxonomic scope" value="Eukaryota"/>
</dbReference>
<dbReference type="GO" id="GO:0045944">
    <property type="term" value="P:positive regulation of transcription by RNA polymerase II"/>
    <property type="evidence" value="ECO:0007669"/>
    <property type="project" value="TreeGrafter"/>
</dbReference>
<feature type="domain" description="Xylanolytic transcriptional activator regulatory" evidence="7">
    <location>
        <begin position="102"/>
        <end position="176"/>
    </location>
</feature>
<protein>
    <recommendedName>
        <fullName evidence="7">Xylanolytic transcriptional activator regulatory domain-containing protein</fullName>
    </recommendedName>
</protein>
<dbReference type="CDD" id="cd12148">
    <property type="entry name" value="fungal_TF_MHR"/>
    <property type="match status" value="1"/>
</dbReference>
<keyword evidence="2" id="KW-0805">Transcription regulation</keyword>
<evidence type="ECO:0000256" key="5">
    <source>
        <dbReference type="ARBA" id="ARBA00023242"/>
    </source>
</evidence>
<comment type="subcellular location">
    <subcellularLocation>
        <location evidence="1">Nucleus</location>
    </subcellularLocation>
</comment>
<dbReference type="SMART" id="SM00906">
    <property type="entry name" value="Fungal_trans"/>
    <property type="match status" value="1"/>
</dbReference>
<keyword evidence="9" id="KW-1185">Reference proteome</keyword>
<evidence type="ECO:0000259" key="7">
    <source>
        <dbReference type="SMART" id="SM00906"/>
    </source>
</evidence>
<evidence type="ECO:0000256" key="4">
    <source>
        <dbReference type="ARBA" id="ARBA00023163"/>
    </source>
</evidence>
<dbReference type="Pfam" id="PF04082">
    <property type="entry name" value="Fungal_trans"/>
    <property type="match status" value="1"/>
</dbReference>
<reference evidence="8 9" key="2">
    <citation type="journal article" date="2013" name="PLoS Genet.">
        <title>Comparative genome structure, secondary metabolite, and effector coding capacity across Cochliobolus pathogens.</title>
        <authorList>
            <person name="Condon B.J."/>
            <person name="Leng Y."/>
            <person name="Wu D."/>
            <person name="Bushley K.E."/>
            <person name="Ohm R.A."/>
            <person name="Otillar R."/>
            <person name="Martin J."/>
            <person name="Schackwitz W."/>
            <person name="Grimwood J."/>
            <person name="MohdZainudin N."/>
            <person name="Xue C."/>
            <person name="Wang R."/>
            <person name="Manning V.A."/>
            <person name="Dhillon B."/>
            <person name="Tu Z.J."/>
            <person name="Steffenson B.J."/>
            <person name="Salamov A."/>
            <person name="Sun H."/>
            <person name="Lowry S."/>
            <person name="LaButti K."/>
            <person name="Han J."/>
            <person name="Copeland A."/>
            <person name="Lindquist E."/>
            <person name="Barry K."/>
            <person name="Schmutz J."/>
            <person name="Baker S.E."/>
            <person name="Ciuffetti L.M."/>
            <person name="Grigoriev I.V."/>
            <person name="Zhong S."/>
            <person name="Turgeon B.G."/>
        </authorList>
    </citation>
    <scope>NUCLEOTIDE SEQUENCE [LARGE SCALE GENOMIC DNA]</scope>
    <source>
        <strain evidence="9">28A</strain>
    </source>
</reference>
<dbReference type="PANTHER" id="PTHR47540:SF6">
    <property type="entry name" value="ZN(II)2CYS6 TRANSCRIPTION FACTOR (EUROFUNG)"/>
    <property type="match status" value="1"/>
</dbReference>
<keyword evidence="5" id="KW-0539">Nucleus</keyword>